<accession>A0A1G1VR69</accession>
<protein>
    <recommendedName>
        <fullName evidence="3">Ribbon-helix-helix protein CopG domain-containing protein</fullName>
    </recommendedName>
</protein>
<dbReference type="EMBL" id="MHCH01000015">
    <property type="protein sequence ID" value="OGY17727.1"/>
    <property type="molecule type" value="Genomic_DNA"/>
</dbReference>
<evidence type="ECO:0000313" key="1">
    <source>
        <dbReference type="EMBL" id="OGY17727.1"/>
    </source>
</evidence>
<dbReference type="AlphaFoldDB" id="A0A1G1VR69"/>
<gene>
    <name evidence="1" type="ORF">A2784_01215</name>
</gene>
<sequence>MTIQQIVQDTSYSVRTQISLSPSLHRAVKQRGKRWGKSLSQLVREALIRELQMEEKRRVGQRDRLEWLIQATRGTIKLGDRGWGAVKDPSRLIRRWRADEERHWS</sequence>
<dbReference type="STRING" id="1797589.A2784_01215"/>
<evidence type="ECO:0008006" key="3">
    <source>
        <dbReference type="Google" id="ProtNLM"/>
    </source>
</evidence>
<name>A0A1G1VR69_9BACT</name>
<organism evidence="1 2">
    <name type="scientific">Candidatus Chisholmbacteria bacterium RIFCSPHIGHO2_01_FULL_48_12</name>
    <dbReference type="NCBI Taxonomy" id="1797589"/>
    <lineage>
        <taxon>Bacteria</taxon>
        <taxon>Candidatus Chisholmiibacteriota</taxon>
    </lineage>
</organism>
<dbReference type="GO" id="GO:0006355">
    <property type="term" value="P:regulation of DNA-templated transcription"/>
    <property type="evidence" value="ECO:0007669"/>
    <property type="project" value="InterPro"/>
</dbReference>
<proteinExistence type="predicted"/>
<reference evidence="1 2" key="1">
    <citation type="journal article" date="2016" name="Nat. Commun.">
        <title>Thousands of microbial genomes shed light on interconnected biogeochemical processes in an aquifer system.</title>
        <authorList>
            <person name="Anantharaman K."/>
            <person name="Brown C.T."/>
            <person name="Hug L.A."/>
            <person name="Sharon I."/>
            <person name="Castelle C.J."/>
            <person name="Probst A.J."/>
            <person name="Thomas B.C."/>
            <person name="Singh A."/>
            <person name="Wilkins M.J."/>
            <person name="Karaoz U."/>
            <person name="Brodie E.L."/>
            <person name="Williams K.H."/>
            <person name="Hubbard S.S."/>
            <person name="Banfield J.F."/>
        </authorList>
    </citation>
    <scope>NUCLEOTIDE SEQUENCE [LARGE SCALE GENOMIC DNA]</scope>
</reference>
<dbReference type="Proteomes" id="UP000177324">
    <property type="component" value="Unassembled WGS sequence"/>
</dbReference>
<dbReference type="InterPro" id="IPR010985">
    <property type="entry name" value="Ribbon_hlx_hlx"/>
</dbReference>
<comment type="caution">
    <text evidence="1">The sequence shown here is derived from an EMBL/GenBank/DDBJ whole genome shotgun (WGS) entry which is preliminary data.</text>
</comment>
<dbReference type="SUPFAM" id="SSF47598">
    <property type="entry name" value="Ribbon-helix-helix"/>
    <property type="match status" value="1"/>
</dbReference>
<evidence type="ECO:0000313" key="2">
    <source>
        <dbReference type="Proteomes" id="UP000177324"/>
    </source>
</evidence>